<reference evidence="1" key="1">
    <citation type="submission" date="2023-04" db="EMBL/GenBank/DDBJ databases">
        <title>A chromosome-level genome assembly of the parasitoid wasp Eretmocerus hayati.</title>
        <authorList>
            <person name="Zhong Y."/>
            <person name="Liu S."/>
            <person name="Liu Y."/>
        </authorList>
    </citation>
    <scope>NUCLEOTIDE SEQUENCE</scope>
    <source>
        <strain evidence="1">ZJU_SS_LIU_2023</strain>
    </source>
</reference>
<keyword evidence="2" id="KW-1185">Reference proteome</keyword>
<evidence type="ECO:0000313" key="1">
    <source>
        <dbReference type="EMBL" id="KAJ8669342.1"/>
    </source>
</evidence>
<accession>A0ACC2NGH3</accession>
<sequence length="1405" mass="155152">MDSNETNEDNSSETLNEMEVCSTNNQDELIENQLDENHIESMVIQECNIEDNVATTLEISSVDESEPIELNNDTNHADTETIQESPILLETEVIQSDDHLIEVGFDDTKCSAEEDEREKTPSPEYGIITHEIPSQVANNVVCQDVADVSQDTSCDVPNDTPQDVPMDSEVSVSEICADKVAEESPTEESVNMVDSCLEQLPEEPSVEKSADMDQSCAEKLPAESCAVELLPVPPTESIVTPISSPQESTKEVTEKLMEEVPQVSPVSPPKSPPKSPPQSPPHSPPKSSPKESVHEVPEELTKEVSQVSPEGLPKSSSKESLEESMKEPPREPLETRRKRRKSGAKASPVTQQNGSGSKRRRVNSQPLDSTLTQAEEDESPGEESDEKKAIDAIEYYVPPTSDKYCWRCHKDVVETQCSTCPRSWHRRCMGGAPPLKSTDWICPECTGILQAEHPETRSSILLGVTVEQLSMMLRHVVQRMRDQTGSQPFLRAVDLGEIPTYLDYVIKPMDLSLLEANVRAKMYASTDAFMADAKWIQHNCIIFNSYSSKLTNTAKQMLKVARQEVSEIEACPDCFSHGRNLPKPLPSWFIEPCRRPHLIVWAKLKGFPFWPAKAMPRLNTQGLVDVRFFGEHDRAWVSPKDIYLYSKESPGIVLPKKKKPEMDASVKEVDEHSKKLEEVFGDFRYAPPRIAYNPHDPMQIKVMLPKYDPIKNERIDLPKPEPKPPQPIKTKTPKAIKLTIKKKKLAKAEKKLKKSKRLALAAANGVGELYVEPTELSKKSLRSKKVKQPKNKEVPSAKTLPANSEGRVADTTSTLLLTVPKQRKKKSKSPLVDPMALGSPVVSLEHLTPVTPVPTPEIPAASATPATPPKATTPPKPATPVSQTVSTASPVHPESPKKIPDPVNNNEQPKSDVRPFSPVVDIMTPTVTNDDNASKNMIEVKKMKSENIKKLKLMRTLDLVRGDPKKISALAKAANGKPVTVVHSLSNLPNSVGNVVKTLAGQKPKAIYIQQANMKNAANLIPLKAKLVTKAALQENKLAVKTPGKTQIKAVFKDPVKVMSNNTPKAIAKGDSTSNNKSMVATPISSKKDQNKAMLVPVNSKVSETAKNFTDKESRLSTVATVKQEPKDDVQPKLTITRKPSKARKSLPLKLTFSKSPSVAQGLRSTPLGFKTASTSLGGSGEPIMSMTGAAGSATVNATNSSRTAYEIPPPEAGPATAKIHENSKDLANRVAQLIADTIKDAADGSNGSGNNSLDRSEATIHYLKLRIERMKWEHQQQITELKHNNELVLRELKASMEVERFRALQDARREAEIDKLRCIEETKRKQWCVVCGREAMFYCCWNTAYCNYPCQQKHWSAHADTCAQKNQQQHQTVVPQPKQQPIAPVHKPAAGQVMPKLVIPNKRA</sequence>
<organism evidence="1 2">
    <name type="scientific">Eretmocerus hayati</name>
    <dbReference type="NCBI Taxonomy" id="131215"/>
    <lineage>
        <taxon>Eukaryota</taxon>
        <taxon>Metazoa</taxon>
        <taxon>Ecdysozoa</taxon>
        <taxon>Arthropoda</taxon>
        <taxon>Hexapoda</taxon>
        <taxon>Insecta</taxon>
        <taxon>Pterygota</taxon>
        <taxon>Neoptera</taxon>
        <taxon>Endopterygota</taxon>
        <taxon>Hymenoptera</taxon>
        <taxon>Apocrita</taxon>
        <taxon>Proctotrupomorpha</taxon>
        <taxon>Chalcidoidea</taxon>
        <taxon>Aphelinidae</taxon>
        <taxon>Aphelininae</taxon>
        <taxon>Eretmocerus</taxon>
    </lineage>
</organism>
<evidence type="ECO:0000313" key="2">
    <source>
        <dbReference type="Proteomes" id="UP001239111"/>
    </source>
</evidence>
<name>A0ACC2NGH3_9HYME</name>
<gene>
    <name evidence="1" type="ORF">QAD02_000601</name>
</gene>
<proteinExistence type="predicted"/>
<protein>
    <submittedName>
        <fullName evidence="1">Uncharacterized protein</fullName>
    </submittedName>
</protein>
<dbReference type="EMBL" id="CM056743">
    <property type="protein sequence ID" value="KAJ8669342.1"/>
    <property type="molecule type" value="Genomic_DNA"/>
</dbReference>
<comment type="caution">
    <text evidence="1">The sequence shown here is derived from an EMBL/GenBank/DDBJ whole genome shotgun (WGS) entry which is preliminary data.</text>
</comment>
<dbReference type="Proteomes" id="UP001239111">
    <property type="component" value="Chromosome 3"/>
</dbReference>